<proteinExistence type="predicted"/>
<dbReference type="GO" id="GO:0015074">
    <property type="term" value="P:DNA integration"/>
    <property type="evidence" value="ECO:0007669"/>
    <property type="project" value="InterPro"/>
</dbReference>
<dbReference type="AlphaFoldDB" id="X1G166"/>
<dbReference type="Gene3D" id="1.10.443.10">
    <property type="entry name" value="Intergrase catalytic core"/>
    <property type="match status" value="1"/>
</dbReference>
<protein>
    <submittedName>
        <fullName evidence="2">Uncharacterized protein</fullName>
    </submittedName>
</protein>
<evidence type="ECO:0000313" key="2">
    <source>
        <dbReference type="EMBL" id="GAH35344.1"/>
    </source>
</evidence>
<dbReference type="InterPro" id="IPR011010">
    <property type="entry name" value="DNA_brk_join_enz"/>
</dbReference>
<name>X1G166_9ZZZZ</name>
<dbReference type="EMBL" id="BARU01006676">
    <property type="protein sequence ID" value="GAH35344.1"/>
    <property type="molecule type" value="Genomic_DNA"/>
</dbReference>
<gene>
    <name evidence="2" type="ORF">S03H2_13150</name>
</gene>
<dbReference type="GO" id="GO:0006310">
    <property type="term" value="P:DNA recombination"/>
    <property type="evidence" value="ECO:0007669"/>
    <property type="project" value="UniProtKB-KW"/>
</dbReference>
<dbReference type="GO" id="GO:0003677">
    <property type="term" value="F:DNA binding"/>
    <property type="evidence" value="ECO:0007669"/>
    <property type="project" value="InterPro"/>
</dbReference>
<sequence length="211" mass="24382">MKKAGVRAPKGTGFYTLRRTVATMAARSADPFAVQRLLGHANLKMVREELRALGIRTVRELKLFDEGSWTEYISRVKWDREQFGKKGILYREDLLRKREAGDLEHIPGKAEVNRICFKNPGPIPELSILEQLQELRIDVESNVSGDILAMCKWPGLPLFEQCKNSNDVFQLINSKRQNPKDVLKKMIYVQENYLSYFRMLKRNNNTVLNAL</sequence>
<comment type="caution">
    <text evidence="2">The sequence shown here is derived from an EMBL/GenBank/DDBJ whole genome shotgun (WGS) entry which is preliminary data.</text>
</comment>
<accession>X1G166</accession>
<evidence type="ECO:0000256" key="1">
    <source>
        <dbReference type="ARBA" id="ARBA00023172"/>
    </source>
</evidence>
<organism evidence="2">
    <name type="scientific">marine sediment metagenome</name>
    <dbReference type="NCBI Taxonomy" id="412755"/>
    <lineage>
        <taxon>unclassified sequences</taxon>
        <taxon>metagenomes</taxon>
        <taxon>ecological metagenomes</taxon>
    </lineage>
</organism>
<dbReference type="SUPFAM" id="SSF56349">
    <property type="entry name" value="DNA breaking-rejoining enzymes"/>
    <property type="match status" value="1"/>
</dbReference>
<keyword evidence="1" id="KW-0233">DNA recombination</keyword>
<reference evidence="2" key="1">
    <citation type="journal article" date="2014" name="Front. Microbiol.">
        <title>High frequency of phylogenetically diverse reductive dehalogenase-homologous genes in deep subseafloor sedimentary metagenomes.</title>
        <authorList>
            <person name="Kawai M."/>
            <person name="Futagami T."/>
            <person name="Toyoda A."/>
            <person name="Takaki Y."/>
            <person name="Nishi S."/>
            <person name="Hori S."/>
            <person name="Arai W."/>
            <person name="Tsubouchi T."/>
            <person name="Morono Y."/>
            <person name="Uchiyama I."/>
            <person name="Ito T."/>
            <person name="Fujiyama A."/>
            <person name="Inagaki F."/>
            <person name="Takami H."/>
        </authorList>
    </citation>
    <scope>NUCLEOTIDE SEQUENCE</scope>
    <source>
        <strain evidence="2">Expedition CK06-06</strain>
    </source>
</reference>
<dbReference type="InterPro" id="IPR013762">
    <property type="entry name" value="Integrase-like_cat_sf"/>
</dbReference>